<feature type="transmembrane region" description="Helical" evidence="1">
    <location>
        <begin position="432"/>
        <end position="457"/>
    </location>
</feature>
<evidence type="ECO:0000313" key="2">
    <source>
        <dbReference type="EMBL" id="EFO81168.1"/>
    </source>
</evidence>
<sequence length="577" mass="62271">MLNAIWVLIRTRLIITRNAIWRGSLRRKIGWIVLLALMAFGAFGIYSFVSVVVWALSSPEFQAALQEMALANPGMPSDFRPYLDALPGLVLLGTLFMLLLSSFSSLLSSLYLSGDMDMLLVAPVPMRAVFTVKFFGGLISQYIILFALIGPVLLGYGQGLGYGPLYFVCAGAVLLVLPLFPAGLGTLLLMAVVRVLPARRAREMVSLLGGMIGIGFYLTSQFSAELAPMVASPQSLQALLATNLPVLPSAWAGRTLVAAGQGDLLSLSFYGGIFISASLLVFIACMLVAERLYYNGWSNMATQGGRVRTRAPRREAQLQTLPLAHLLPAPSRALLAKDLRLFGRDLRNLQQLIFPLAIAAIWTFRMITTPAEPEFDQALPGFVVQLGHFVSAGIAFFICLSLSTSLAGTGISREGRGFWIIKAAPISPFQILLGKFALAYLPYPLVGSAFLLILSLLRHTAPLVLLEQWLLLLVTGLGCTAFSMGLGAAFPKLDWENPQQQATWQSGCIGTLFYPAYLTLVVGFIVTGTAVGDLLGGDVLVVLGMRLLGWVIALLITLGVSWVGVLMGTRGLERIEV</sequence>
<feature type="transmembrane region" description="Helical" evidence="1">
    <location>
        <begin position="85"/>
        <end position="113"/>
    </location>
</feature>
<keyword evidence="1" id="KW-0812">Transmembrane</keyword>
<accession>E1ICB4</accession>
<dbReference type="InterPro" id="IPR031599">
    <property type="entry name" value="ABC_tran_2"/>
</dbReference>
<keyword evidence="1" id="KW-1133">Transmembrane helix</keyword>
<proteinExistence type="predicted"/>
<organism evidence="2 3">
    <name type="scientific">Oscillochloris trichoides DG-6</name>
    <dbReference type="NCBI Taxonomy" id="765420"/>
    <lineage>
        <taxon>Bacteria</taxon>
        <taxon>Bacillati</taxon>
        <taxon>Chloroflexota</taxon>
        <taxon>Chloroflexia</taxon>
        <taxon>Chloroflexales</taxon>
        <taxon>Chloroflexineae</taxon>
        <taxon>Oscillochloridaceae</taxon>
        <taxon>Oscillochloris</taxon>
    </lineage>
</organism>
<protein>
    <recommendedName>
        <fullName evidence="4">ABC-2 type transport system permease protein</fullName>
    </recommendedName>
</protein>
<feature type="transmembrane region" description="Helical" evidence="1">
    <location>
        <begin position="31"/>
        <end position="56"/>
    </location>
</feature>
<feature type="transmembrane region" description="Helical" evidence="1">
    <location>
        <begin position="134"/>
        <end position="153"/>
    </location>
</feature>
<feature type="transmembrane region" description="Helical" evidence="1">
    <location>
        <begin position="205"/>
        <end position="224"/>
    </location>
</feature>
<dbReference type="eggNOG" id="ENOG502ZAFE">
    <property type="taxonomic scope" value="Bacteria"/>
</dbReference>
<dbReference type="STRING" id="765420.OSCT_0965"/>
<reference evidence="2 3" key="1">
    <citation type="journal article" date="2011" name="J. Bacteriol.">
        <title>Draft genome sequence of the anoxygenic filamentous phototrophic bacterium Oscillochloris trichoides subsp. DG-6.</title>
        <authorList>
            <person name="Kuznetsov B.B."/>
            <person name="Ivanovsky R.N."/>
            <person name="Keppen O.I."/>
            <person name="Sukhacheva M.V."/>
            <person name="Bumazhkin B.K."/>
            <person name="Patutina E.O."/>
            <person name="Beletsky A.V."/>
            <person name="Mardanov A.V."/>
            <person name="Baslerov R.V."/>
            <person name="Panteleeva A.N."/>
            <person name="Kolganova T.V."/>
            <person name="Ravin N.V."/>
            <person name="Skryabin K.G."/>
        </authorList>
    </citation>
    <scope>NUCLEOTIDE SEQUENCE [LARGE SCALE GENOMIC DNA]</scope>
    <source>
        <strain evidence="2 3">DG-6</strain>
    </source>
</reference>
<gene>
    <name evidence="2" type="ORF">OSCT_0965</name>
</gene>
<feature type="transmembrane region" description="Helical" evidence="1">
    <location>
        <begin position="388"/>
        <end position="411"/>
    </location>
</feature>
<name>E1ICB4_9CHLR</name>
<feature type="transmembrane region" description="Helical" evidence="1">
    <location>
        <begin position="165"/>
        <end position="193"/>
    </location>
</feature>
<comment type="caution">
    <text evidence="2">The sequence shown here is derived from an EMBL/GenBank/DDBJ whole genome shotgun (WGS) entry which is preliminary data.</text>
</comment>
<dbReference type="Pfam" id="PF16949">
    <property type="entry name" value="ABC_tran_2"/>
    <property type="match status" value="1"/>
</dbReference>
<feature type="transmembrane region" description="Helical" evidence="1">
    <location>
        <begin position="349"/>
        <end position="368"/>
    </location>
</feature>
<feature type="transmembrane region" description="Helical" evidence="1">
    <location>
        <begin position="269"/>
        <end position="289"/>
    </location>
</feature>
<dbReference type="Proteomes" id="UP000054010">
    <property type="component" value="Unassembled WGS sequence"/>
</dbReference>
<dbReference type="EMBL" id="ADVR01000023">
    <property type="protein sequence ID" value="EFO81168.1"/>
    <property type="molecule type" value="Genomic_DNA"/>
</dbReference>
<feature type="transmembrane region" description="Helical" evidence="1">
    <location>
        <begin position="512"/>
        <end position="535"/>
    </location>
</feature>
<dbReference type="AlphaFoldDB" id="E1ICB4"/>
<feature type="transmembrane region" description="Helical" evidence="1">
    <location>
        <begin position="469"/>
        <end position="491"/>
    </location>
</feature>
<keyword evidence="3" id="KW-1185">Reference proteome</keyword>
<evidence type="ECO:0000256" key="1">
    <source>
        <dbReference type="SAM" id="Phobius"/>
    </source>
</evidence>
<evidence type="ECO:0008006" key="4">
    <source>
        <dbReference type="Google" id="ProtNLM"/>
    </source>
</evidence>
<evidence type="ECO:0000313" key="3">
    <source>
        <dbReference type="Proteomes" id="UP000054010"/>
    </source>
</evidence>
<feature type="transmembrane region" description="Helical" evidence="1">
    <location>
        <begin position="547"/>
        <end position="567"/>
    </location>
</feature>
<keyword evidence="1" id="KW-0472">Membrane</keyword>
<dbReference type="HOGENOM" id="CLU_030091_0_0_0"/>